<organism evidence="2 3">
    <name type="scientific">Henosepilachna vigintioctopunctata</name>
    <dbReference type="NCBI Taxonomy" id="420089"/>
    <lineage>
        <taxon>Eukaryota</taxon>
        <taxon>Metazoa</taxon>
        <taxon>Ecdysozoa</taxon>
        <taxon>Arthropoda</taxon>
        <taxon>Hexapoda</taxon>
        <taxon>Insecta</taxon>
        <taxon>Pterygota</taxon>
        <taxon>Neoptera</taxon>
        <taxon>Endopterygota</taxon>
        <taxon>Coleoptera</taxon>
        <taxon>Polyphaga</taxon>
        <taxon>Cucujiformia</taxon>
        <taxon>Coccinelloidea</taxon>
        <taxon>Coccinellidae</taxon>
        <taxon>Epilachninae</taxon>
        <taxon>Epilachnini</taxon>
        <taxon>Henosepilachna</taxon>
    </lineage>
</organism>
<comment type="caution">
    <text evidence="2">The sequence shown here is derived from an EMBL/GenBank/DDBJ whole genome shotgun (WGS) entry which is preliminary data.</text>
</comment>
<proteinExistence type="predicted"/>
<evidence type="ECO:0000313" key="2">
    <source>
        <dbReference type="EMBL" id="KAK9872447.1"/>
    </source>
</evidence>
<sequence length="78" mass="8819">MKFLIVFALLVIAANASDVSRTYIHDHDGSALINDITPGHFAPDGTPVAPTSATYRTLPFPFFYPNYYRSFWYPQLGY</sequence>
<keyword evidence="1" id="KW-0732">Signal</keyword>
<reference evidence="2 3" key="1">
    <citation type="submission" date="2023-03" db="EMBL/GenBank/DDBJ databases">
        <title>Genome insight into feeding habits of ladybird beetles.</title>
        <authorList>
            <person name="Li H.-S."/>
            <person name="Huang Y.-H."/>
            <person name="Pang H."/>
        </authorList>
    </citation>
    <scope>NUCLEOTIDE SEQUENCE [LARGE SCALE GENOMIC DNA]</scope>
    <source>
        <strain evidence="2">SYSU_2023b</strain>
        <tissue evidence="2">Whole body</tissue>
    </source>
</reference>
<protein>
    <submittedName>
        <fullName evidence="2">Uncharacterized protein</fullName>
    </submittedName>
</protein>
<keyword evidence="3" id="KW-1185">Reference proteome</keyword>
<feature type="chain" id="PRO_5043564946" evidence="1">
    <location>
        <begin position="17"/>
        <end position="78"/>
    </location>
</feature>
<dbReference type="Proteomes" id="UP001431783">
    <property type="component" value="Unassembled WGS sequence"/>
</dbReference>
<accession>A0AAW1TWJ1</accession>
<evidence type="ECO:0000256" key="1">
    <source>
        <dbReference type="SAM" id="SignalP"/>
    </source>
</evidence>
<gene>
    <name evidence="2" type="ORF">WA026_017905</name>
</gene>
<feature type="signal peptide" evidence="1">
    <location>
        <begin position="1"/>
        <end position="16"/>
    </location>
</feature>
<dbReference type="AlphaFoldDB" id="A0AAW1TWJ1"/>
<evidence type="ECO:0000313" key="3">
    <source>
        <dbReference type="Proteomes" id="UP001431783"/>
    </source>
</evidence>
<name>A0AAW1TWJ1_9CUCU</name>
<dbReference type="EMBL" id="JARQZJ010000011">
    <property type="protein sequence ID" value="KAK9872447.1"/>
    <property type="molecule type" value="Genomic_DNA"/>
</dbReference>